<comment type="caution">
    <text evidence="2">The sequence shown here is derived from an EMBL/GenBank/DDBJ whole genome shotgun (WGS) entry which is preliminary data.</text>
</comment>
<keyword evidence="3" id="KW-1185">Reference proteome</keyword>
<feature type="compositionally biased region" description="Acidic residues" evidence="1">
    <location>
        <begin position="23"/>
        <end position="33"/>
    </location>
</feature>
<protein>
    <submittedName>
        <fullName evidence="2">Uncharacterized protein</fullName>
    </submittedName>
</protein>
<reference evidence="2" key="1">
    <citation type="journal article" date="2023" name="Plant J.">
        <title>The genome of the king protea, Protea cynaroides.</title>
        <authorList>
            <person name="Chang J."/>
            <person name="Duong T.A."/>
            <person name="Schoeman C."/>
            <person name="Ma X."/>
            <person name="Roodt D."/>
            <person name="Barker N."/>
            <person name="Li Z."/>
            <person name="Van de Peer Y."/>
            <person name="Mizrachi E."/>
        </authorList>
    </citation>
    <scope>NUCLEOTIDE SEQUENCE</scope>
    <source>
        <tissue evidence="2">Young leaves</tissue>
    </source>
</reference>
<accession>A0A9Q0KI72</accession>
<name>A0A9Q0KI72_9MAGN</name>
<organism evidence="2 3">
    <name type="scientific">Protea cynaroides</name>
    <dbReference type="NCBI Taxonomy" id="273540"/>
    <lineage>
        <taxon>Eukaryota</taxon>
        <taxon>Viridiplantae</taxon>
        <taxon>Streptophyta</taxon>
        <taxon>Embryophyta</taxon>
        <taxon>Tracheophyta</taxon>
        <taxon>Spermatophyta</taxon>
        <taxon>Magnoliopsida</taxon>
        <taxon>Proteales</taxon>
        <taxon>Proteaceae</taxon>
        <taxon>Protea</taxon>
    </lineage>
</organism>
<proteinExistence type="predicted"/>
<sequence length="101" mass="11392">MDLAEAIALRGGWFALGWDLEEENEDEETVQEDEFQHSSPSAKEVDDSSLLRMRVQVLENLGAPCLVVEPASDEGLGVEVGFDFKLRMKCMMLWTSQLELE</sequence>
<evidence type="ECO:0000313" key="2">
    <source>
        <dbReference type="EMBL" id="KAJ4970746.1"/>
    </source>
</evidence>
<dbReference type="EMBL" id="JAMYWD010000005">
    <property type="protein sequence ID" value="KAJ4970746.1"/>
    <property type="molecule type" value="Genomic_DNA"/>
</dbReference>
<evidence type="ECO:0000256" key="1">
    <source>
        <dbReference type="SAM" id="MobiDB-lite"/>
    </source>
</evidence>
<dbReference type="Proteomes" id="UP001141806">
    <property type="component" value="Unassembled WGS sequence"/>
</dbReference>
<evidence type="ECO:0000313" key="3">
    <source>
        <dbReference type="Proteomes" id="UP001141806"/>
    </source>
</evidence>
<gene>
    <name evidence="2" type="ORF">NE237_003845</name>
</gene>
<dbReference type="AlphaFoldDB" id="A0A9Q0KI72"/>
<feature type="region of interest" description="Disordered" evidence="1">
    <location>
        <begin position="23"/>
        <end position="43"/>
    </location>
</feature>